<name>A0ABQ4SDY6_9HYPH</name>
<feature type="region of interest" description="Disordered" evidence="10">
    <location>
        <begin position="1"/>
        <end position="32"/>
    </location>
</feature>
<dbReference type="Proteomes" id="UP001055153">
    <property type="component" value="Unassembled WGS sequence"/>
</dbReference>
<comment type="catalytic activity">
    <reaction evidence="1 9">
        <text>[(1-&gt;4)-alpha-D-glucosyl](n) + phosphate = [(1-&gt;4)-alpha-D-glucosyl](n-1) + alpha-D-glucose 1-phosphate</text>
        <dbReference type="Rhea" id="RHEA:41732"/>
        <dbReference type="Rhea" id="RHEA-COMP:9584"/>
        <dbReference type="Rhea" id="RHEA-COMP:9586"/>
        <dbReference type="ChEBI" id="CHEBI:15444"/>
        <dbReference type="ChEBI" id="CHEBI:43474"/>
        <dbReference type="ChEBI" id="CHEBI:58601"/>
        <dbReference type="EC" id="2.4.1.1"/>
    </reaction>
</comment>
<dbReference type="Pfam" id="PF00343">
    <property type="entry name" value="Phosphorylase"/>
    <property type="match status" value="1"/>
</dbReference>
<evidence type="ECO:0000256" key="1">
    <source>
        <dbReference type="ARBA" id="ARBA00001275"/>
    </source>
</evidence>
<evidence type="ECO:0000256" key="4">
    <source>
        <dbReference type="ARBA" id="ARBA00022676"/>
    </source>
</evidence>
<evidence type="ECO:0000256" key="8">
    <source>
        <dbReference type="ARBA" id="ARBA00025174"/>
    </source>
</evidence>
<dbReference type="CDD" id="cd04300">
    <property type="entry name" value="GT35_Glycogen_Phosphorylase"/>
    <property type="match status" value="1"/>
</dbReference>
<keyword evidence="12" id="KW-1185">Reference proteome</keyword>
<dbReference type="RefSeq" id="WP_373324689.1">
    <property type="nucleotide sequence ID" value="NZ_BPQQ01000031.1"/>
</dbReference>
<organism evidence="11 12">
    <name type="scientific">Methylobacterium isbiliense</name>
    <dbReference type="NCBI Taxonomy" id="315478"/>
    <lineage>
        <taxon>Bacteria</taxon>
        <taxon>Pseudomonadati</taxon>
        <taxon>Pseudomonadota</taxon>
        <taxon>Alphaproteobacteria</taxon>
        <taxon>Hyphomicrobiales</taxon>
        <taxon>Methylobacteriaceae</taxon>
        <taxon>Methylobacterium</taxon>
    </lineage>
</organism>
<dbReference type="InterPro" id="IPR000811">
    <property type="entry name" value="Glyco_trans_35"/>
</dbReference>
<gene>
    <name evidence="11" type="primary">malP</name>
    <name evidence="11" type="ORF">GMJLKIPL_2695</name>
</gene>
<reference evidence="11" key="1">
    <citation type="journal article" date="2021" name="Front. Microbiol.">
        <title>Comprehensive Comparative Genomics and Phenotyping of Methylobacterium Species.</title>
        <authorList>
            <person name="Alessa O."/>
            <person name="Ogura Y."/>
            <person name="Fujitani Y."/>
            <person name="Takami H."/>
            <person name="Hayashi T."/>
            <person name="Sahin N."/>
            <person name="Tani A."/>
        </authorList>
    </citation>
    <scope>NUCLEOTIDE SEQUENCE</scope>
    <source>
        <strain evidence="11">DSM 17168</strain>
    </source>
</reference>
<dbReference type="PIRSF" id="PIRSF000460">
    <property type="entry name" value="Pprylas_GlgP"/>
    <property type="match status" value="1"/>
</dbReference>
<dbReference type="EC" id="2.4.1.1" evidence="9"/>
<keyword evidence="7 9" id="KW-0119">Carbohydrate metabolism</keyword>
<accession>A0ABQ4SDY6</accession>
<sequence>MLNEDLLAGDRRSGATHADDRQTFRVPPAPAVPPSEDAVTLLRDAILNKLAYALGRTPATARDRDWFAATALALRDRVVDACLASPAPAVPNKRVYYLSAEFLIGRLLSDMMGNLGLADTARAALAQLGVDLDAVAGAEPDAALGNGGLGRLAACFMESLASLAIPAYGYGIRYDHGLFRQLIEDGVQREVPETWLAEGNPWEFERPEAACSVGFGGEVAMTVQPDGSIRRVWRPAETVRAVPHDTTVLGWRAKHVNVLRLWQARAEEPVDLGRFNGGDHVGAVAERSRAEAISRVLYPSDSTPAGHELRLRQEFFFTSASLQDLVRRHVAERGDLRSLPDHAAIQLNDTHPAIAVPELMRLLVDEHGLSWEDAWHVTTHTLAYTNHTLLPEALETWPVELMERLLPRHMQIIYLINWMHLESLSKHGRVDAGSLAAVSLIDETHGKRVRMGHLAFLGARRVNGVSALHTELMRQTVFAPLHALDTDKIVNKTNGITFRRWLHNANPGLTRLAVEAVGARVLDDPGALDGLAAFAEDAGFQARYAAVRRGRKEALARVVKERTGIRLDPGALFDVQIKRIHEYKRQLLNILETVALYQAILAEPHRDWPARVKIFAGKAAPSYHQAKLIIRLASDVAKRVNADPAVAGRLTVAFVPNYSVSLAEAIIPAADLSEQISTAGLEASGTGNMKLALNGALTIGTLDGANIEIKEHVGDDNIFIFGLDAAGVQATKAEPGYAARAIAASPRLKAALDLIASGGFSPGEPDRFRPLLDEVTGPDRYLLTVDFDDYWRAQRAVDAAWRRPHGWWRAAILNTARTAWFSSDRTMREYAEDIWRVRVGPGA</sequence>
<dbReference type="PANTHER" id="PTHR11468">
    <property type="entry name" value="GLYCOGEN PHOSPHORYLASE"/>
    <property type="match status" value="1"/>
</dbReference>
<comment type="caution">
    <text evidence="11">The sequence shown here is derived from an EMBL/GenBank/DDBJ whole genome shotgun (WGS) entry which is preliminary data.</text>
</comment>
<evidence type="ECO:0000256" key="9">
    <source>
        <dbReference type="RuleBase" id="RU000587"/>
    </source>
</evidence>
<evidence type="ECO:0000256" key="7">
    <source>
        <dbReference type="ARBA" id="ARBA00023277"/>
    </source>
</evidence>
<dbReference type="SUPFAM" id="SSF53756">
    <property type="entry name" value="UDP-Glycosyltransferase/glycogen phosphorylase"/>
    <property type="match status" value="1"/>
</dbReference>
<comment type="similarity">
    <text evidence="3 9">Belongs to the glycogen phosphorylase family.</text>
</comment>
<evidence type="ECO:0000313" key="12">
    <source>
        <dbReference type="Proteomes" id="UP001055153"/>
    </source>
</evidence>
<comment type="function">
    <text evidence="9">Allosteric enzyme that catalyzes the rate-limiting step in glycogen catabolism, the phosphorolytic cleavage of glycogen to produce glucose-1-phosphate, and plays a central role in maintaining cellular and organismal glucose homeostasis.</text>
</comment>
<dbReference type="NCBIfam" id="TIGR02093">
    <property type="entry name" value="P_ylase"/>
    <property type="match status" value="1"/>
</dbReference>
<evidence type="ECO:0000256" key="2">
    <source>
        <dbReference type="ARBA" id="ARBA00001933"/>
    </source>
</evidence>
<dbReference type="PANTHER" id="PTHR11468:SF3">
    <property type="entry name" value="GLYCOGEN PHOSPHORYLASE, LIVER FORM"/>
    <property type="match status" value="1"/>
</dbReference>
<proteinExistence type="inferred from homology"/>
<feature type="compositionally biased region" description="Basic and acidic residues" evidence="10">
    <location>
        <begin position="8"/>
        <end position="23"/>
    </location>
</feature>
<protein>
    <recommendedName>
        <fullName evidence="9">Alpha-1,4 glucan phosphorylase</fullName>
        <ecNumber evidence="9">2.4.1.1</ecNumber>
    </recommendedName>
</protein>
<dbReference type="PROSITE" id="PS00102">
    <property type="entry name" value="PHOSPHORYLASE"/>
    <property type="match status" value="1"/>
</dbReference>
<evidence type="ECO:0000256" key="5">
    <source>
        <dbReference type="ARBA" id="ARBA00022679"/>
    </source>
</evidence>
<dbReference type="EMBL" id="BPQQ01000031">
    <property type="protein sequence ID" value="GJE00769.1"/>
    <property type="molecule type" value="Genomic_DNA"/>
</dbReference>
<keyword evidence="5 9" id="KW-0808">Transferase</keyword>
<keyword evidence="4 9" id="KW-0328">Glycosyltransferase</keyword>
<evidence type="ECO:0000313" key="11">
    <source>
        <dbReference type="EMBL" id="GJE00769.1"/>
    </source>
</evidence>
<dbReference type="Gene3D" id="3.40.50.2000">
    <property type="entry name" value="Glycogen Phosphorylase B"/>
    <property type="match status" value="2"/>
</dbReference>
<evidence type="ECO:0000256" key="6">
    <source>
        <dbReference type="ARBA" id="ARBA00022898"/>
    </source>
</evidence>
<dbReference type="InterPro" id="IPR035090">
    <property type="entry name" value="Pyridoxal_P_attach_site"/>
</dbReference>
<evidence type="ECO:0000256" key="3">
    <source>
        <dbReference type="ARBA" id="ARBA00006047"/>
    </source>
</evidence>
<keyword evidence="6 9" id="KW-0663">Pyridoxal phosphate</keyword>
<reference evidence="11" key="2">
    <citation type="submission" date="2021-08" db="EMBL/GenBank/DDBJ databases">
        <authorList>
            <person name="Tani A."/>
            <person name="Ola A."/>
            <person name="Ogura Y."/>
            <person name="Katsura K."/>
            <person name="Hayashi T."/>
        </authorList>
    </citation>
    <scope>NUCLEOTIDE SEQUENCE</scope>
    <source>
        <strain evidence="11">DSM 17168</strain>
    </source>
</reference>
<comment type="function">
    <text evidence="8">Phosphorylase is an important allosteric enzyme in carbohydrate metabolism. Enzymes from different sources differ in their regulatory mechanisms and in their natural substrates. However, all known phosphorylases share catalytic and structural properties.</text>
</comment>
<dbReference type="InterPro" id="IPR011833">
    <property type="entry name" value="Glycg_phsphrylas"/>
</dbReference>
<comment type="cofactor">
    <cofactor evidence="2 9">
        <name>pyridoxal 5'-phosphate</name>
        <dbReference type="ChEBI" id="CHEBI:597326"/>
    </cofactor>
</comment>
<evidence type="ECO:0000256" key="10">
    <source>
        <dbReference type="SAM" id="MobiDB-lite"/>
    </source>
</evidence>